<dbReference type="OrthoDB" id="1118920at2"/>
<keyword evidence="6" id="KW-0460">Magnesium</keyword>
<dbReference type="GO" id="GO:0005524">
    <property type="term" value="F:ATP binding"/>
    <property type="evidence" value="ECO:0007669"/>
    <property type="project" value="UniProtKB-KW"/>
</dbReference>
<reference evidence="15 16" key="1">
    <citation type="submission" date="2018-11" db="EMBL/GenBank/DDBJ databases">
        <authorList>
            <person name="Criscuolo A."/>
        </authorList>
    </citation>
    <scope>NUCLEOTIDE SEQUENCE [LARGE SCALE GENOMIC DNA]</scope>
    <source>
        <strain evidence="15">ACIP111625</strain>
    </source>
</reference>
<evidence type="ECO:0000256" key="1">
    <source>
        <dbReference type="ARBA" id="ARBA00022679"/>
    </source>
</evidence>
<evidence type="ECO:0000259" key="13">
    <source>
        <dbReference type="Pfam" id="PF18134"/>
    </source>
</evidence>
<dbReference type="InterPro" id="IPR047805">
    <property type="entry name" value="GAMP_synthase"/>
</dbReference>
<evidence type="ECO:0000256" key="9">
    <source>
        <dbReference type="ARBA" id="ARBA00023134"/>
    </source>
</evidence>
<keyword evidence="2" id="KW-0548">Nucleotidyltransferase</keyword>
<keyword evidence="4" id="KW-0547">Nucleotide-binding</keyword>
<dbReference type="InterPro" id="IPR006116">
    <property type="entry name" value="NT_2-5OAS_ClassI-CCAase"/>
</dbReference>
<feature type="region of interest" description="Disordered" evidence="12">
    <location>
        <begin position="1"/>
        <end position="28"/>
    </location>
</feature>
<keyword evidence="5" id="KW-0067">ATP-binding</keyword>
<feature type="domain" description="Cyclic GMP-AMP synthase DncV-like nucleotidyltransferase" evidence="14">
    <location>
        <begin position="57"/>
        <end position="148"/>
    </location>
</feature>
<accession>A0A3P5WV74</accession>
<keyword evidence="9" id="KW-0342">GTP-binding</keyword>
<evidence type="ECO:0000256" key="12">
    <source>
        <dbReference type="SAM" id="MobiDB-lite"/>
    </source>
</evidence>
<evidence type="ECO:0000256" key="3">
    <source>
        <dbReference type="ARBA" id="ARBA00022723"/>
    </source>
</evidence>
<feature type="compositionally biased region" description="Polar residues" evidence="12">
    <location>
        <begin position="1"/>
        <end position="11"/>
    </location>
</feature>
<evidence type="ECO:0000256" key="10">
    <source>
        <dbReference type="ARBA" id="ARBA00044145"/>
    </source>
</evidence>
<dbReference type="GO" id="GO:0046872">
    <property type="term" value="F:metal ion binding"/>
    <property type="evidence" value="ECO:0007669"/>
    <property type="project" value="UniProtKB-KW"/>
</dbReference>
<sequence>MGSASSLFYSSNDKEKQTLHRRITPSSEQFEEQQERWNALADHLTTDLRERSGYSIRTWLQGSYKFGTQTRPVRLGEEFDIDLGIYYVWKGSRDDGDHDPQTLKGFVRDSLVAYAADNPDDVLEVAPSKPRCERIRFKGDFHIDVPAYHLEPDLDARSLATRDGWEDSDPKAIYIWFRDSFDDIERAKVRRQIRYLKAWVALKFAETDRPSSILLTVLIAEAARDLGQLLADDEAMRDLVEHITERLEDDWQVPNPVDPDENLVRMSSQQMQVFTRALSDLLDVASRACEAETDFAAADIWQEAFEHLFPMPEGQQALVEMARWLPVRSVMPEIRVTAVSRNNPQGGRFTDMNRIGPIPKDCDIYFEVVNPGQLPANSSVAWMVRNEGGEAENTNDLGHFAGLGLTANERSAYRGTHYMDCVVKIGSQTVAMRRVPVTITGIAMPRRNPAARPDYVRLRGRK</sequence>
<dbReference type="AlphaFoldDB" id="A0A3P5WV74"/>
<dbReference type="NCBIfam" id="NF041078">
    <property type="entry name" value="cGAS"/>
    <property type="match status" value="1"/>
</dbReference>
<evidence type="ECO:0000256" key="5">
    <source>
        <dbReference type="ARBA" id="ARBA00022840"/>
    </source>
</evidence>
<organism evidence="15 16">
    <name type="scientific">Pseudogemmobacter humi</name>
    <dbReference type="NCBI Taxonomy" id="2483812"/>
    <lineage>
        <taxon>Bacteria</taxon>
        <taxon>Pseudomonadati</taxon>
        <taxon>Pseudomonadota</taxon>
        <taxon>Alphaproteobacteria</taxon>
        <taxon>Rhodobacterales</taxon>
        <taxon>Paracoccaceae</taxon>
        <taxon>Pseudogemmobacter</taxon>
    </lineage>
</organism>
<dbReference type="RefSeq" id="WP_100653037.1">
    <property type="nucleotide sequence ID" value="NZ_UXAW01000029.1"/>
</dbReference>
<evidence type="ECO:0000259" key="14">
    <source>
        <dbReference type="Pfam" id="PF21654"/>
    </source>
</evidence>
<dbReference type="InterPro" id="IPR048445">
    <property type="entry name" value="DncV-like_NTFase"/>
</dbReference>
<proteinExistence type="predicted"/>
<dbReference type="Proteomes" id="UP000277498">
    <property type="component" value="Unassembled WGS sequence"/>
</dbReference>
<dbReference type="InterPro" id="IPR040511">
    <property type="entry name" value="AGS_C"/>
</dbReference>
<feature type="domain" description="Adenylyl/Guanylyl and SMODS C-terminal sensor" evidence="13">
    <location>
        <begin position="323"/>
        <end position="439"/>
    </location>
</feature>
<comment type="catalytic activity">
    <reaction evidence="11">
        <text>GTP + ATP = 3',3'-cGAMP + 2 diphosphate</text>
        <dbReference type="Rhea" id="RHEA:35647"/>
        <dbReference type="ChEBI" id="CHEBI:30616"/>
        <dbReference type="ChEBI" id="CHEBI:33019"/>
        <dbReference type="ChEBI" id="CHEBI:37565"/>
        <dbReference type="ChEBI" id="CHEBI:71501"/>
    </reaction>
    <physiologicalReaction direction="left-to-right" evidence="11">
        <dbReference type="Rhea" id="RHEA:35648"/>
    </physiologicalReaction>
</comment>
<keyword evidence="7" id="KW-0546">Nucleotide metabolism</keyword>
<keyword evidence="8" id="KW-0051">Antiviral defense</keyword>
<evidence type="ECO:0000256" key="11">
    <source>
        <dbReference type="ARBA" id="ARBA00048304"/>
    </source>
</evidence>
<dbReference type="Pfam" id="PF21654">
    <property type="entry name" value="DncV-like_NTFase"/>
    <property type="match status" value="1"/>
</dbReference>
<evidence type="ECO:0000256" key="7">
    <source>
        <dbReference type="ARBA" id="ARBA00023080"/>
    </source>
</evidence>
<keyword evidence="16" id="KW-1185">Reference proteome</keyword>
<protein>
    <recommendedName>
        <fullName evidence="10">Cyclic GMP-AMP synthase</fullName>
    </recommendedName>
</protein>
<dbReference type="EMBL" id="UXAW01000029">
    <property type="protein sequence ID" value="VDC19236.1"/>
    <property type="molecule type" value="Genomic_DNA"/>
</dbReference>
<evidence type="ECO:0000313" key="16">
    <source>
        <dbReference type="Proteomes" id="UP000277498"/>
    </source>
</evidence>
<evidence type="ECO:0000256" key="2">
    <source>
        <dbReference type="ARBA" id="ARBA00022695"/>
    </source>
</evidence>
<keyword evidence="1" id="KW-0808">Transferase</keyword>
<evidence type="ECO:0000256" key="6">
    <source>
        <dbReference type="ARBA" id="ARBA00022842"/>
    </source>
</evidence>
<dbReference type="GO" id="GO:0140701">
    <property type="term" value="F:3',3'-cyclic GMP-AMP synthase activity"/>
    <property type="evidence" value="ECO:0007669"/>
    <property type="project" value="InterPro"/>
</dbReference>
<dbReference type="CDD" id="cd05400">
    <property type="entry name" value="NT_2-5OAS_ClassI-CCAase"/>
    <property type="match status" value="1"/>
</dbReference>
<gene>
    <name evidence="15" type="ORF">XINFAN_00132</name>
</gene>
<evidence type="ECO:0000256" key="4">
    <source>
        <dbReference type="ARBA" id="ARBA00022741"/>
    </source>
</evidence>
<keyword evidence="3" id="KW-0479">Metal-binding</keyword>
<dbReference type="GO" id="GO:0005525">
    <property type="term" value="F:GTP binding"/>
    <property type="evidence" value="ECO:0007669"/>
    <property type="project" value="UniProtKB-KW"/>
</dbReference>
<dbReference type="Pfam" id="PF18134">
    <property type="entry name" value="AGS_C"/>
    <property type="match status" value="1"/>
</dbReference>
<evidence type="ECO:0000313" key="15">
    <source>
        <dbReference type="EMBL" id="VDC19236.1"/>
    </source>
</evidence>
<name>A0A3P5WV74_9RHOB</name>
<dbReference type="GO" id="GO:0009117">
    <property type="term" value="P:nucleotide metabolic process"/>
    <property type="evidence" value="ECO:0007669"/>
    <property type="project" value="UniProtKB-KW"/>
</dbReference>
<evidence type="ECO:0000256" key="8">
    <source>
        <dbReference type="ARBA" id="ARBA00023118"/>
    </source>
</evidence>
<dbReference type="GO" id="GO:0051607">
    <property type="term" value="P:defense response to virus"/>
    <property type="evidence" value="ECO:0007669"/>
    <property type="project" value="UniProtKB-KW"/>
</dbReference>